<evidence type="ECO:0000256" key="3">
    <source>
        <dbReference type="ARBA" id="ARBA00023163"/>
    </source>
</evidence>
<dbReference type="EMBL" id="WPHG01000001">
    <property type="protein sequence ID" value="MVA95816.1"/>
    <property type="molecule type" value="Genomic_DNA"/>
</dbReference>
<keyword evidence="6" id="KW-1185">Reference proteome</keyword>
<dbReference type="Proteomes" id="UP000463224">
    <property type="component" value="Unassembled WGS sequence"/>
</dbReference>
<dbReference type="InterPro" id="IPR046335">
    <property type="entry name" value="LacI/GalR-like_sensor"/>
</dbReference>
<keyword evidence="3" id="KW-0804">Transcription</keyword>
<evidence type="ECO:0000313" key="6">
    <source>
        <dbReference type="Proteomes" id="UP000463224"/>
    </source>
</evidence>
<dbReference type="AlphaFoldDB" id="A0A844Q6Y0"/>
<dbReference type="SUPFAM" id="SSF53822">
    <property type="entry name" value="Periplasmic binding protein-like I"/>
    <property type="match status" value="1"/>
</dbReference>
<dbReference type="CDD" id="cd07377">
    <property type="entry name" value="WHTH_GntR"/>
    <property type="match status" value="1"/>
</dbReference>
<dbReference type="GO" id="GO:0003700">
    <property type="term" value="F:DNA-binding transcription factor activity"/>
    <property type="evidence" value="ECO:0007669"/>
    <property type="project" value="InterPro"/>
</dbReference>
<dbReference type="InterPro" id="IPR028082">
    <property type="entry name" value="Peripla_BP_I"/>
</dbReference>
<dbReference type="InterPro" id="IPR036390">
    <property type="entry name" value="WH_DNA-bd_sf"/>
</dbReference>
<evidence type="ECO:0000256" key="2">
    <source>
        <dbReference type="ARBA" id="ARBA00023125"/>
    </source>
</evidence>
<accession>A0A844Q6Y0</accession>
<dbReference type="RefSeq" id="WP_156710693.1">
    <property type="nucleotide sequence ID" value="NZ_WPHG01000001.1"/>
</dbReference>
<keyword evidence="2" id="KW-0238">DNA-binding</keyword>
<evidence type="ECO:0000256" key="1">
    <source>
        <dbReference type="ARBA" id="ARBA00023015"/>
    </source>
</evidence>
<protein>
    <submittedName>
        <fullName evidence="5">GntR family transcriptional regulator</fullName>
    </submittedName>
</protein>
<dbReference type="Gene3D" id="3.40.50.2300">
    <property type="match status" value="2"/>
</dbReference>
<keyword evidence="1" id="KW-0805">Transcription regulation</keyword>
<dbReference type="SUPFAM" id="SSF46785">
    <property type="entry name" value="Winged helix' DNA-binding domain"/>
    <property type="match status" value="1"/>
</dbReference>
<comment type="caution">
    <text evidence="5">The sequence shown here is derived from an EMBL/GenBank/DDBJ whole genome shotgun (WGS) entry which is preliminary data.</text>
</comment>
<dbReference type="InterPro" id="IPR036388">
    <property type="entry name" value="WH-like_DNA-bd_sf"/>
</dbReference>
<reference evidence="5 6" key="1">
    <citation type="submission" date="2019-12" db="EMBL/GenBank/DDBJ databases">
        <title>Nitratireductor arenosus sp. nov., Isolated from sea sand, Jeju island, South Korea.</title>
        <authorList>
            <person name="Kim W."/>
        </authorList>
    </citation>
    <scope>NUCLEOTIDE SEQUENCE [LARGE SCALE GENOMIC DNA]</scope>
    <source>
        <strain evidence="5 6">CAU 1489</strain>
    </source>
</reference>
<dbReference type="GO" id="GO:0000976">
    <property type="term" value="F:transcription cis-regulatory region binding"/>
    <property type="evidence" value="ECO:0007669"/>
    <property type="project" value="TreeGrafter"/>
</dbReference>
<dbReference type="PROSITE" id="PS50949">
    <property type="entry name" value="HTH_GNTR"/>
    <property type="match status" value="1"/>
</dbReference>
<sequence>MIAQSLIEQIDAADDGARLPTVRELMARHGVGQATVQEAFARLRAMGLISSQVGRGSFVVKPHARAASRSAVTAAPTHRGGLRSLLILANSSMNERCSLVQNRIVEVVGADGGKVVQMSYHDTDHLLDILKSIPTFDAVILQSHYEVIPVRLLAMLQSKTRALVVDGHTVSGVDIDRMGIDWEEALDHALDHLTGLGHRRITLVSLDSSAQPILGGRRYFARMNRWRGQEIDGRLMVLEGMKHPTQGVATALEKALTRLRADETQSMPTALIFIGFSDCMGIREVIRDMQIDIPDELSIVILGHPDVATEHLGLFTMVGGTHEDGAEALIEIMKARIEAPKQPPQIVYLDCKMHVRDSTGPARAN</sequence>
<proteinExistence type="predicted"/>
<dbReference type="InterPro" id="IPR000524">
    <property type="entry name" value="Tscrpt_reg_HTH_GntR"/>
</dbReference>
<dbReference type="Pfam" id="PF00392">
    <property type="entry name" value="GntR"/>
    <property type="match status" value="1"/>
</dbReference>
<organism evidence="5 6">
    <name type="scientific">Nitratireductor arenosus</name>
    <dbReference type="NCBI Taxonomy" id="2682096"/>
    <lineage>
        <taxon>Bacteria</taxon>
        <taxon>Pseudomonadati</taxon>
        <taxon>Pseudomonadota</taxon>
        <taxon>Alphaproteobacteria</taxon>
        <taxon>Hyphomicrobiales</taxon>
        <taxon>Phyllobacteriaceae</taxon>
        <taxon>Nitratireductor</taxon>
    </lineage>
</organism>
<dbReference type="Pfam" id="PF13377">
    <property type="entry name" value="Peripla_BP_3"/>
    <property type="match status" value="1"/>
</dbReference>
<dbReference type="PANTHER" id="PTHR30146">
    <property type="entry name" value="LACI-RELATED TRANSCRIPTIONAL REPRESSOR"/>
    <property type="match status" value="1"/>
</dbReference>
<dbReference type="PANTHER" id="PTHR30146:SF109">
    <property type="entry name" value="HTH-TYPE TRANSCRIPTIONAL REGULATOR GALS"/>
    <property type="match status" value="1"/>
</dbReference>
<evidence type="ECO:0000259" key="4">
    <source>
        <dbReference type="PROSITE" id="PS50949"/>
    </source>
</evidence>
<name>A0A844Q6Y0_9HYPH</name>
<gene>
    <name evidence="5" type="ORF">GN330_00930</name>
</gene>
<dbReference type="SMART" id="SM00345">
    <property type="entry name" value="HTH_GNTR"/>
    <property type="match status" value="1"/>
</dbReference>
<feature type="domain" description="HTH gntR-type" evidence="4">
    <location>
        <begin position="1"/>
        <end position="62"/>
    </location>
</feature>
<dbReference type="Gene3D" id="1.10.10.10">
    <property type="entry name" value="Winged helix-like DNA-binding domain superfamily/Winged helix DNA-binding domain"/>
    <property type="match status" value="1"/>
</dbReference>
<evidence type="ECO:0000313" key="5">
    <source>
        <dbReference type="EMBL" id="MVA95816.1"/>
    </source>
</evidence>